<dbReference type="Gene3D" id="2.170.270.10">
    <property type="entry name" value="SET domain"/>
    <property type="match status" value="1"/>
</dbReference>
<dbReference type="InterPro" id="IPR047266">
    <property type="entry name" value="KMT5A-like_SET"/>
</dbReference>
<dbReference type="EMBL" id="JBICBT010000952">
    <property type="protein sequence ID" value="KAL3091011.1"/>
    <property type="molecule type" value="Genomic_DNA"/>
</dbReference>
<dbReference type="SMART" id="SM00317">
    <property type="entry name" value="SET"/>
    <property type="match status" value="1"/>
</dbReference>
<dbReference type="AlphaFoldDB" id="A0ABD2JK55"/>
<keyword evidence="3" id="KW-1185">Reference proteome</keyword>
<dbReference type="PANTHER" id="PTHR46167">
    <property type="entry name" value="N-LYSINE METHYLTRANSFERASE KMT5A"/>
    <property type="match status" value="1"/>
</dbReference>
<reference evidence="2 3" key="1">
    <citation type="submission" date="2024-10" db="EMBL/GenBank/DDBJ databases">
        <authorList>
            <person name="Kim D."/>
        </authorList>
    </citation>
    <scope>NUCLEOTIDE SEQUENCE [LARGE SCALE GENOMIC DNA]</scope>
    <source>
        <strain evidence="2">BH-2024</strain>
    </source>
</reference>
<evidence type="ECO:0000313" key="2">
    <source>
        <dbReference type="EMBL" id="KAL3091011.1"/>
    </source>
</evidence>
<dbReference type="PANTHER" id="PTHR46167:SF1">
    <property type="entry name" value="N-LYSINE METHYLTRANSFERASE KMT5A"/>
    <property type="match status" value="1"/>
</dbReference>
<organism evidence="2 3">
    <name type="scientific">Heterodera trifolii</name>
    <dbReference type="NCBI Taxonomy" id="157864"/>
    <lineage>
        <taxon>Eukaryota</taxon>
        <taxon>Metazoa</taxon>
        <taxon>Ecdysozoa</taxon>
        <taxon>Nematoda</taxon>
        <taxon>Chromadorea</taxon>
        <taxon>Rhabditida</taxon>
        <taxon>Tylenchina</taxon>
        <taxon>Tylenchomorpha</taxon>
        <taxon>Tylenchoidea</taxon>
        <taxon>Heteroderidae</taxon>
        <taxon>Heteroderinae</taxon>
        <taxon>Heterodera</taxon>
    </lineage>
</organism>
<dbReference type="PROSITE" id="PS50280">
    <property type="entry name" value="SET"/>
    <property type="match status" value="1"/>
</dbReference>
<sequence length="192" mass="22348">MSKKKNGTTDEKGCLLITNYFPIRRSKRITTKELEDIKLKELKELIDTGFNEDHLEVFRCSVKGRSVRAMKCFQRGEFVVEYKGDLISVKTAQLREQRYAKDENVGSFMYYFRHRDNVFCIDATDETPYKGRLINHSYLKPNLKTRVADFGCDGFHLVLVAMRDIDNGEELLYDYGERRPSVLAVNPWILGS</sequence>
<dbReference type="InterPro" id="IPR051760">
    <property type="entry name" value="KMT5A"/>
</dbReference>
<gene>
    <name evidence="2" type="ORF">niasHT_023611</name>
</gene>
<dbReference type="InterPro" id="IPR001214">
    <property type="entry name" value="SET_dom"/>
</dbReference>
<name>A0ABD2JK55_9BILA</name>
<dbReference type="CDD" id="cd10528">
    <property type="entry name" value="SET_SETD8"/>
    <property type="match status" value="1"/>
</dbReference>
<protein>
    <recommendedName>
        <fullName evidence="1">SET domain-containing protein</fullName>
    </recommendedName>
</protein>
<dbReference type="Proteomes" id="UP001620626">
    <property type="component" value="Unassembled WGS sequence"/>
</dbReference>
<evidence type="ECO:0000313" key="3">
    <source>
        <dbReference type="Proteomes" id="UP001620626"/>
    </source>
</evidence>
<dbReference type="SUPFAM" id="SSF82199">
    <property type="entry name" value="SET domain"/>
    <property type="match status" value="1"/>
</dbReference>
<accession>A0ABD2JK55</accession>
<comment type="caution">
    <text evidence="2">The sequence shown here is derived from an EMBL/GenBank/DDBJ whole genome shotgun (WGS) entry which is preliminary data.</text>
</comment>
<dbReference type="Pfam" id="PF00856">
    <property type="entry name" value="SET"/>
    <property type="match status" value="1"/>
</dbReference>
<dbReference type="InterPro" id="IPR046341">
    <property type="entry name" value="SET_dom_sf"/>
</dbReference>
<evidence type="ECO:0000259" key="1">
    <source>
        <dbReference type="PROSITE" id="PS50280"/>
    </source>
</evidence>
<proteinExistence type="predicted"/>
<feature type="domain" description="SET" evidence="1">
    <location>
        <begin position="53"/>
        <end position="176"/>
    </location>
</feature>